<accession>A0A0K2T342</accession>
<name>A0A0K2T342_LEPSM</name>
<feature type="non-terminal residue" evidence="1">
    <location>
        <position position="1"/>
    </location>
</feature>
<organism evidence="1">
    <name type="scientific">Lepeophtheirus salmonis</name>
    <name type="common">Salmon louse</name>
    <name type="synonym">Caligus salmonis</name>
    <dbReference type="NCBI Taxonomy" id="72036"/>
    <lineage>
        <taxon>Eukaryota</taxon>
        <taxon>Metazoa</taxon>
        <taxon>Ecdysozoa</taxon>
        <taxon>Arthropoda</taxon>
        <taxon>Crustacea</taxon>
        <taxon>Multicrustacea</taxon>
        <taxon>Hexanauplia</taxon>
        <taxon>Copepoda</taxon>
        <taxon>Siphonostomatoida</taxon>
        <taxon>Caligidae</taxon>
        <taxon>Lepeophtheirus</taxon>
    </lineage>
</organism>
<reference evidence="1" key="1">
    <citation type="submission" date="2014-05" db="EMBL/GenBank/DDBJ databases">
        <authorList>
            <person name="Chronopoulou M."/>
        </authorList>
    </citation>
    <scope>NUCLEOTIDE SEQUENCE</scope>
    <source>
        <tissue evidence="1">Whole organism</tissue>
    </source>
</reference>
<sequence>LVLDIFGLGTNSMVRCFFIFDISNEATVSFHMVSYNFNTTIGKKYSV</sequence>
<protein>
    <submittedName>
        <fullName evidence="1">Uncharacterized protein</fullName>
    </submittedName>
</protein>
<evidence type="ECO:0000313" key="1">
    <source>
        <dbReference type="EMBL" id="CDW20240.1"/>
    </source>
</evidence>
<proteinExistence type="predicted"/>
<dbReference type="AlphaFoldDB" id="A0A0K2T342"/>
<dbReference type="EMBL" id="HACA01002879">
    <property type="protein sequence ID" value="CDW20240.1"/>
    <property type="molecule type" value="Transcribed_RNA"/>
</dbReference>